<feature type="compositionally biased region" description="Low complexity" evidence="1">
    <location>
        <begin position="84"/>
        <end position="107"/>
    </location>
</feature>
<dbReference type="InterPro" id="IPR004843">
    <property type="entry name" value="Calcineurin-like_PHP"/>
</dbReference>
<dbReference type="AlphaFoldDB" id="A0A316UB54"/>
<dbReference type="SUPFAM" id="SSF56300">
    <property type="entry name" value="Metallo-dependent phosphatases"/>
    <property type="match status" value="1"/>
</dbReference>
<reference evidence="3 4" key="1">
    <citation type="journal article" date="2018" name="Mol. Biol. Evol.">
        <title>Broad Genomic Sampling Reveals a Smut Pathogenic Ancestry of the Fungal Clade Ustilaginomycotina.</title>
        <authorList>
            <person name="Kijpornyongpan T."/>
            <person name="Mondo S.J."/>
            <person name="Barry K."/>
            <person name="Sandor L."/>
            <person name="Lee J."/>
            <person name="Lipzen A."/>
            <person name="Pangilinan J."/>
            <person name="LaButti K."/>
            <person name="Hainaut M."/>
            <person name="Henrissat B."/>
            <person name="Grigoriev I.V."/>
            <person name="Spatafora J.W."/>
            <person name="Aime M.C."/>
        </authorList>
    </citation>
    <scope>NUCLEOTIDE SEQUENCE [LARGE SCALE GENOMIC DNA]</scope>
    <source>
        <strain evidence="3 4">MCA 4718</strain>
    </source>
</reference>
<protein>
    <recommendedName>
        <fullName evidence="2">Calcineurin-like phosphoesterase domain-containing protein</fullName>
    </recommendedName>
</protein>
<feature type="domain" description="Calcineurin-like phosphoesterase" evidence="2">
    <location>
        <begin position="123"/>
        <end position="399"/>
    </location>
</feature>
<dbReference type="EMBL" id="KZ819324">
    <property type="protein sequence ID" value="PWN21681.1"/>
    <property type="molecule type" value="Genomic_DNA"/>
</dbReference>
<organism evidence="3 4">
    <name type="scientific">Pseudomicrostroma glucosiphilum</name>
    <dbReference type="NCBI Taxonomy" id="1684307"/>
    <lineage>
        <taxon>Eukaryota</taxon>
        <taxon>Fungi</taxon>
        <taxon>Dikarya</taxon>
        <taxon>Basidiomycota</taxon>
        <taxon>Ustilaginomycotina</taxon>
        <taxon>Exobasidiomycetes</taxon>
        <taxon>Microstromatales</taxon>
        <taxon>Microstromatales incertae sedis</taxon>
        <taxon>Pseudomicrostroma</taxon>
    </lineage>
</organism>
<dbReference type="Pfam" id="PF00149">
    <property type="entry name" value="Metallophos"/>
    <property type="match status" value="1"/>
</dbReference>
<dbReference type="GO" id="GO:0016787">
    <property type="term" value="F:hydrolase activity"/>
    <property type="evidence" value="ECO:0007669"/>
    <property type="project" value="InterPro"/>
</dbReference>
<dbReference type="Proteomes" id="UP000245942">
    <property type="component" value="Unassembled WGS sequence"/>
</dbReference>
<name>A0A316UB54_9BASI</name>
<dbReference type="STRING" id="1684307.A0A316UB54"/>
<evidence type="ECO:0000313" key="3">
    <source>
        <dbReference type="EMBL" id="PWN21681.1"/>
    </source>
</evidence>
<gene>
    <name evidence="3" type="ORF">BCV69DRAFT_311415</name>
</gene>
<evidence type="ECO:0000256" key="1">
    <source>
        <dbReference type="SAM" id="MobiDB-lite"/>
    </source>
</evidence>
<keyword evidence="4" id="KW-1185">Reference proteome</keyword>
<feature type="region of interest" description="Disordered" evidence="1">
    <location>
        <begin position="82"/>
        <end position="116"/>
    </location>
</feature>
<dbReference type="Gene3D" id="3.60.21.10">
    <property type="match status" value="1"/>
</dbReference>
<feature type="region of interest" description="Disordered" evidence="1">
    <location>
        <begin position="1"/>
        <end position="41"/>
    </location>
</feature>
<dbReference type="PANTHER" id="PTHR46546:SF4">
    <property type="entry name" value="SHEWANELLA-LIKE PROTEIN PHOSPHATASE 1"/>
    <property type="match status" value="1"/>
</dbReference>
<evidence type="ECO:0000259" key="2">
    <source>
        <dbReference type="Pfam" id="PF00149"/>
    </source>
</evidence>
<dbReference type="InterPro" id="IPR029052">
    <property type="entry name" value="Metallo-depent_PP-like"/>
</dbReference>
<dbReference type="OrthoDB" id="5976022at2759"/>
<accession>A0A316UB54</accession>
<dbReference type="PANTHER" id="PTHR46546">
    <property type="entry name" value="SHEWANELLA-LIKE PROTEIN PHOSPHATASE 1"/>
    <property type="match status" value="1"/>
</dbReference>
<proteinExistence type="predicted"/>
<evidence type="ECO:0000313" key="4">
    <source>
        <dbReference type="Proteomes" id="UP000245942"/>
    </source>
</evidence>
<dbReference type="GeneID" id="37016595"/>
<sequence>MSASPSDLTQGARKRANGAASHTGQYAPLSDGASGARSQPAAPAPLAGKIRIFVTLGLLLLTFSSLSAGRLRDIFGGTTPWSKATPPSGSHASSSLSSSPAAGTPPADGVPTSEDGLPSLHRRVVAIADIHGSLTNLLTILSMTHLITQSSSSSSSATSDPSVVWSPLGADDVLVSTGDNVDRGDDTIQIYKLWENLRGQAGEERVRTCLGNHEVMNALGDWRYVTPGDIKSFGGEKARRHAMSSQGWVGRNWLDHYNLSYSVDLLDAAKVRELQSSSSSSVREKGIPPLPSSYAPPRTNFVHGGLHPSFTSRHSLSELNAISHSFLTKALDAAAQGIELRGYLPPGTTQEEMAMWGEKGPYWYRGYSYEKEVDACRIAKEAMEGLKEGVGQIVMGHTPTFEHFVHRCPPRYEASTPTRPIPPLSSPPLINLIDTGISPAYSGVLSSLVFETWLHPEKKRNTPEEAAVEEEGEGTWEWVEKRTMRALYKEQGSAPGKGEWEDLVFEGRRVIV</sequence>
<dbReference type="RefSeq" id="XP_025348841.1">
    <property type="nucleotide sequence ID" value="XM_025494861.1"/>
</dbReference>